<dbReference type="EMBL" id="CP021431">
    <property type="protein sequence ID" value="ARU02386.1"/>
    <property type="molecule type" value="Genomic_DNA"/>
</dbReference>
<dbReference type="OrthoDB" id="7865000at2"/>
<sequence length="325" mass="35439">MTAGHVQNLVDLDPVQGLRIGLDAFRRLIDEGSSDPFGHGSQLAGNHRGIVSRDGVKHERRFVANLLRSLDGSLPDYLIEALQAEMNADEAGLHDFLGVFDRRLLQLWLGAGQRAILVSEADAKAAHPGIIKDGIARLIGVNADERAAGAQLLPALLALVLRSQNLETLRRVLSWLIAREVSIIPRFNHKYHLDPDCRLRISRSAGLGNVLGGGVVVGRRAVPASGRLEIEIICNDAEDLAGLRARQGRLGAVPTLTRLFLRDPVPVSYFARLPRDQLARPRLSRDRAQALRLGQHGCLEPATRPQATARLKLDFSPTPYSGGHS</sequence>
<accession>A0A1Y0EFH2</accession>
<protein>
    <submittedName>
        <fullName evidence="1">Type VI secretion, TssG</fullName>
    </submittedName>
</protein>
<name>A0A1Y0EFH2_9RHOB</name>
<dbReference type="PANTHER" id="PTHR35564:SF3">
    <property type="entry name" value="TYPE VI SECRETION SYSTEM BASEPLATE SUBUNIT TSSG"/>
    <property type="match status" value="1"/>
</dbReference>
<dbReference type="Pfam" id="PF06996">
    <property type="entry name" value="T6SS_TssG"/>
    <property type="match status" value="1"/>
</dbReference>
<evidence type="ECO:0000313" key="1">
    <source>
        <dbReference type="EMBL" id="ARU02386.1"/>
    </source>
</evidence>
<dbReference type="InterPro" id="IPR010732">
    <property type="entry name" value="T6SS_TssG-like"/>
</dbReference>
<reference evidence="1 2" key="1">
    <citation type="submission" date="2017-05" db="EMBL/GenBank/DDBJ databases">
        <title>Genome Sequence of Loktanella vestfoldensis Strain SMR4r Isolated from a Culture of the Diatom Skeletonema marinoi.</title>
        <authorList>
            <person name="Topel M."/>
            <person name="Pinder M.I.M."/>
            <person name="Johansson O.N."/>
            <person name="Kourtchenko O."/>
            <person name="Godhe A."/>
            <person name="Clarke A.K."/>
        </authorList>
    </citation>
    <scope>NUCLEOTIDE SEQUENCE [LARGE SCALE GENOMIC DNA]</scope>
    <source>
        <strain evidence="1 2">SMR4r</strain>
    </source>
</reference>
<dbReference type="Proteomes" id="UP000195273">
    <property type="component" value="Chromosome"/>
</dbReference>
<keyword evidence="2" id="KW-1185">Reference proteome</keyword>
<dbReference type="PANTHER" id="PTHR35564">
    <property type="match status" value="1"/>
</dbReference>
<gene>
    <name evidence="1" type="ORF">LOKVESSMR4R_03103</name>
</gene>
<proteinExistence type="predicted"/>
<organism evidence="1 2">
    <name type="scientific">Yoonia vestfoldensis</name>
    <dbReference type="NCBI Taxonomy" id="245188"/>
    <lineage>
        <taxon>Bacteria</taxon>
        <taxon>Pseudomonadati</taxon>
        <taxon>Pseudomonadota</taxon>
        <taxon>Alphaproteobacteria</taxon>
        <taxon>Rhodobacterales</taxon>
        <taxon>Paracoccaceae</taxon>
        <taxon>Yoonia</taxon>
    </lineage>
</organism>
<dbReference type="RefSeq" id="WP_087210281.1">
    <property type="nucleotide sequence ID" value="NZ_CP021431.1"/>
</dbReference>
<dbReference type="AlphaFoldDB" id="A0A1Y0EFH2"/>
<dbReference type="KEGG" id="lvs:LOKVESSMR4R_03103"/>
<evidence type="ECO:0000313" key="2">
    <source>
        <dbReference type="Proteomes" id="UP000195273"/>
    </source>
</evidence>